<dbReference type="OrthoDB" id="416222at2759"/>
<feature type="region of interest" description="Disordered" evidence="1">
    <location>
        <begin position="59"/>
        <end position="78"/>
    </location>
</feature>
<keyword evidence="3" id="KW-1185">Reference proteome</keyword>
<proteinExistence type="predicted"/>
<sequence length="78" mass="8765">MQDFPFEESSLKIYTIGNFQETYRQDPCYPGSPLFIMTHQEGGEVLQLAGIPVESAKQIGQGAECRSDTDGQRCREHP</sequence>
<organism evidence="2 3">
    <name type="scientific">Penicillium digitatum (strain PHI26 / CECT 20796)</name>
    <name type="common">Green mold</name>
    <dbReference type="NCBI Taxonomy" id="1170229"/>
    <lineage>
        <taxon>Eukaryota</taxon>
        <taxon>Fungi</taxon>
        <taxon>Dikarya</taxon>
        <taxon>Ascomycota</taxon>
        <taxon>Pezizomycotina</taxon>
        <taxon>Eurotiomycetes</taxon>
        <taxon>Eurotiomycetidae</taxon>
        <taxon>Eurotiales</taxon>
        <taxon>Aspergillaceae</taxon>
        <taxon>Penicillium</taxon>
    </lineage>
</organism>
<gene>
    <name evidence="2" type="ORF">PDIG_00800</name>
</gene>
<evidence type="ECO:0000313" key="3">
    <source>
        <dbReference type="Proteomes" id="UP000009882"/>
    </source>
</evidence>
<evidence type="ECO:0000313" key="2">
    <source>
        <dbReference type="EMBL" id="EKV19792.1"/>
    </source>
</evidence>
<dbReference type="HOGENOM" id="CLU_2622760_0_0_1"/>
<name>K9GF22_PEND2</name>
<evidence type="ECO:0000256" key="1">
    <source>
        <dbReference type="SAM" id="MobiDB-lite"/>
    </source>
</evidence>
<accession>K9GF22</accession>
<dbReference type="Proteomes" id="UP000009882">
    <property type="component" value="Unassembled WGS sequence"/>
</dbReference>
<protein>
    <submittedName>
        <fullName evidence="2">Uncharacterized protein</fullName>
    </submittedName>
</protein>
<reference evidence="3" key="1">
    <citation type="journal article" date="2012" name="BMC Genomics">
        <title>Genome sequence of the necrotrophic fungus Penicillium digitatum, the main postharvest pathogen of citrus.</title>
        <authorList>
            <person name="Marcet-Houben M."/>
            <person name="Ballester A.-R."/>
            <person name="de la Fuente B."/>
            <person name="Harries E."/>
            <person name="Marcos J.F."/>
            <person name="Gonzalez-Candelas L."/>
            <person name="Gabaldon T."/>
        </authorList>
    </citation>
    <scope>NUCLEOTIDE SEQUENCE [LARGE SCALE GENOMIC DNA]</scope>
    <source>
        <strain evidence="3">PHI26 / CECT 20796</strain>
    </source>
</reference>
<dbReference type="AlphaFoldDB" id="K9GF22"/>
<feature type="compositionally biased region" description="Basic and acidic residues" evidence="1">
    <location>
        <begin position="65"/>
        <end position="78"/>
    </location>
</feature>
<dbReference type="InParanoid" id="K9GF22"/>
<dbReference type="STRING" id="1170229.K9GF22"/>
<dbReference type="EMBL" id="AKCT01000006">
    <property type="protein sequence ID" value="EKV19792.1"/>
    <property type="molecule type" value="Genomic_DNA"/>
</dbReference>
<comment type="caution">
    <text evidence="2">The sequence shown here is derived from an EMBL/GenBank/DDBJ whole genome shotgun (WGS) entry which is preliminary data.</text>
</comment>